<dbReference type="OrthoDB" id="10264738at2759"/>
<organism evidence="2 3">
    <name type="scientific">Perkinsus olseni</name>
    <name type="common">Perkinsus atlanticus</name>
    <dbReference type="NCBI Taxonomy" id="32597"/>
    <lineage>
        <taxon>Eukaryota</taxon>
        <taxon>Sar</taxon>
        <taxon>Alveolata</taxon>
        <taxon>Perkinsozoa</taxon>
        <taxon>Perkinsea</taxon>
        <taxon>Perkinsida</taxon>
        <taxon>Perkinsidae</taxon>
        <taxon>Perkinsus</taxon>
    </lineage>
</organism>
<feature type="non-terminal residue" evidence="2">
    <location>
        <position position="1"/>
    </location>
</feature>
<sequence length="450" mass="49810">IGQRRRGRTSSRVDPEFVDWEEAQKHHHREEGSGQRLHLGGYQRSSPAGDSQLEGAADGPSKEAARLQRLHHPVDVAAAITAAFQQVDRDILVASVIAPSPHSWLWRRCLDGCFLLVPLLPQDDEISISCVIAGPVLCAETPSDSPTRRSLICEGLFASRSRGRIQMFKQGAAARSRAFIRWLDAPLDQKDCCFVLSALASDGEEWSEKTMTNDQAVAPAAEEVEGRGPWKLELLRRLYGMRNRRLLEALRYPWRMMDFDMFCMMDGDAIQFLVWWTVLVVGAYSGLLQQGVNSGSSGVGTGFYLKGHRGHNNDSWMPLTARCAAGAALETFAPRLPSHPDQLQSKQVNFLLYALTESRGAPEWYVEGRKERFLQAMLPIVAKHMNDGRLSRDSCGTTASSLSVLLECEGQKSTTTGEQQQQAGDSTLGDVDLTRTSRGASGQVQPWILE</sequence>
<feature type="region of interest" description="Disordered" evidence="1">
    <location>
        <begin position="413"/>
        <end position="450"/>
    </location>
</feature>
<feature type="compositionally biased region" description="Polar residues" evidence="1">
    <location>
        <begin position="413"/>
        <end position="425"/>
    </location>
</feature>
<proteinExistence type="predicted"/>
<accession>A0A7J6N7Y2</accession>
<feature type="compositionally biased region" description="Polar residues" evidence="1">
    <location>
        <begin position="434"/>
        <end position="444"/>
    </location>
</feature>
<evidence type="ECO:0000256" key="1">
    <source>
        <dbReference type="SAM" id="MobiDB-lite"/>
    </source>
</evidence>
<feature type="region of interest" description="Disordered" evidence="1">
    <location>
        <begin position="1"/>
        <end position="64"/>
    </location>
</feature>
<reference evidence="2 3" key="1">
    <citation type="submission" date="2020-04" db="EMBL/GenBank/DDBJ databases">
        <title>Perkinsus olseni comparative genomics.</title>
        <authorList>
            <person name="Bogema D.R."/>
        </authorList>
    </citation>
    <scope>NUCLEOTIDE SEQUENCE [LARGE SCALE GENOMIC DNA]</scope>
    <source>
        <strain evidence="2">00978-12</strain>
    </source>
</reference>
<dbReference type="AlphaFoldDB" id="A0A7J6N7Y2"/>
<name>A0A7J6N7Y2_PEROL</name>
<feature type="non-terminal residue" evidence="2">
    <location>
        <position position="450"/>
    </location>
</feature>
<evidence type="ECO:0000313" key="3">
    <source>
        <dbReference type="Proteomes" id="UP000541610"/>
    </source>
</evidence>
<dbReference type="Proteomes" id="UP000541610">
    <property type="component" value="Unassembled WGS sequence"/>
</dbReference>
<protein>
    <submittedName>
        <fullName evidence="2">Uncharacterized protein</fullName>
    </submittedName>
</protein>
<dbReference type="EMBL" id="JABANP010000708">
    <property type="protein sequence ID" value="KAF4679637.1"/>
    <property type="molecule type" value="Genomic_DNA"/>
</dbReference>
<evidence type="ECO:0000313" key="2">
    <source>
        <dbReference type="EMBL" id="KAF4679637.1"/>
    </source>
</evidence>
<gene>
    <name evidence="2" type="ORF">FOZ60_014787</name>
</gene>
<comment type="caution">
    <text evidence="2">The sequence shown here is derived from an EMBL/GenBank/DDBJ whole genome shotgun (WGS) entry which is preliminary data.</text>
</comment>